<dbReference type="Gene3D" id="2.40.10.10">
    <property type="entry name" value="Trypsin-like serine proteases"/>
    <property type="match status" value="1"/>
</dbReference>
<dbReference type="Pfam" id="PF10459">
    <property type="entry name" value="Peptidase_S46"/>
    <property type="match status" value="1"/>
</dbReference>
<dbReference type="PANTHER" id="PTHR38469">
    <property type="entry name" value="PERIPLASMIC PEPTIDASE SUBFAMILY S1B"/>
    <property type="match status" value="1"/>
</dbReference>
<dbReference type="Proteomes" id="UP001198830">
    <property type="component" value="Unassembled WGS sequence"/>
</dbReference>
<keyword evidence="3" id="KW-0645">Protease</keyword>
<dbReference type="InterPro" id="IPR019500">
    <property type="entry name" value="Pep_S46"/>
</dbReference>
<accession>A0ABS8H792</accession>
<gene>
    <name evidence="6" type="ORF">LL253_17305</name>
</gene>
<name>A0ABS8H792_9SPHN</name>
<keyword evidence="7" id="KW-1185">Reference proteome</keyword>
<evidence type="ECO:0000256" key="2">
    <source>
        <dbReference type="ARBA" id="ARBA00022438"/>
    </source>
</evidence>
<evidence type="ECO:0000256" key="5">
    <source>
        <dbReference type="ARBA" id="ARBA00022801"/>
    </source>
</evidence>
<protein>
    <submittedName>
        <fullName evidence="6">S46 family peptidase</fullName>
    </submittedName>
</protein>
<sequence length="325" mass="35529">MSAAVQAYRPLYLPYRFITPSSDLYGYAEALVMAAKERAKPNEERLPGYTDSALPLLEKQILDKRPLYPWLEKLQLSWSLSKAREYLGVDDADTQLLLGKESPEQLAERLVSQTRLADPDYRRQLWEGGLQAIEASKDPLIQYALKLEPRQRALKRQVDENYQGPLTAAGGKLAGARFAAYGNALYPDATFTLRISYGQVKGWTERGKAVPYATTMGGTFDRATGSAPFDLPTAFAANRKAIDPATTYDFVTTNDIIGGNSGSPVIDRSGAVIGAAFDGNIHSLGGNYGYDPALNRTVVVSTDAVQEALEKLYPAPALVAELKAR</sequence>
<evidence type="ECO:0000313" key="6">
    <source>
        <dbReference type="EMBL" id="MCC4234434.1"/>
    </source>
</evidence>
<evidence type="ECO:0000256" key="1">
    <source>
        <dbReference type="ARBA" id="ARBA00010491"/>
    </source>
</evidence>
<evidence type="ECO:0000256" key="4">
    <source>
        <dbReference type="ARBA" id="ARBA00022729"/>
    </source>
</evidence>
<keyword evidence="5" id="KW-0378">Hydrolase</keyword>
<dbReference type="InterPro" id="IPR043504">
    <property type="entry name" value="Peptidase_S1_PA_chymotrypsin"/>
</dbReference>
<comment type="caution">
    <text evidence="6">The sequence shown here is derived from an EMBL/GenBank/DDBJ whole genome shotgun (WGS) entry which is preliminary data.</text>
</comment>
<evidence type="ECO:0000256" key="3">
    <source>
        <dbReference type="ARBA" id="ARBA00022670"/>
    </source>
</evidence>
<dbReference type="RefSeq" id="WP_228227940.1">
    <property type="nucleotide sequence ID" value="NZ_JAJGNP010000020.1"/>
</dbReference>
<dbReference type="PANTHER" id="PTHR38469:SF1">
    <property type="entry name" value="PERIPLASMIC PEPTIDASE SUBFAMILY S1B"/>
    <property type="match status" value="1"/>
</dbReference>
<keyword evidence="4" id="KW-0732">Signal</keyword>
<organism evidence="6 7">
    <name type="scientific">Sphingobium soli</name>
    <dbReference type="NCBI Taxonomy" id="1591116"/>
    <lineage>
        <taxon>Bacteria</taxon>
        <taxon>Pseudomonadati</taxon>
        <taxon>Pseudomonadota</taxon>
        <taxon>Alphaproteobacteria</taxon>
        <taxon>Sphingomonadales</taxon>
        <taxon>Sphingomonadaceae</taxon>
        <taxon>Sphingobium</taxon>
    </lineage>
</organism>
<dbReference type="EMBL" id="JAJGNP010000020">
    <property type="protein sequence ID" value="MCC4234434.1"/>
    <property type="molecule type" value="Genomic_DNA"/>
</dbReference>
<comment type="similarity">
    <text evidence="1">Belongs to the peptidase S46 family.</text>
</comment>
<dbReference type="SUPFAM" id="SSF50494">
    <property type="entry name" value="Trypsin-like serine proteases"/>
    <property type="match status" value="1"/>
</dbReference>
<keyword evidence="2" id="KW-0031">Aminopeptidase</keyword>
<reference evidence="6 7" key="1">
    <citation type="submission" date="2021-10" db="EMBL/GenBank/DDBJ databases">
        <title>The diversity and Nitrogen Metabolism of Culturable Nitrate-Utilizing Bacteria Within the Oxygen Minimum Zone of the Changjiang (Yangtze River)Estuary.</title>
        <authorList>
            <person name="Zhang D."/>
            <person name="Zheng J."/>
            <person name="Liu S."/>
            <person name="He W."/>
        </authorList>
    </citation>
    <scope>NUCLEOTIDE SEQUENCE [LARGE SCALE GENOMIC DNA]</scope>
    <source>
        <strain evidence="6 7">FXH275-2</strain>
    </source>
</reference>
<evidence type="ECO:0000313" key="7">
    <source>
        <dbReference type="Proteomes" id="UP001198830"/>
    </source>
</evidence>
<proteinExistence type="inferred from homology"/>
<dbReference type="InterPro" id="IPR009003">
    <property type="entry name" value="Peptidase_S1_PA"/>
</dbReference>